<dbReference type="EMBL" id="MWPV01000004">
    <property type="protein sequence ID" value="OUL57363.1"/>
    <property type="molecule type" value="Genomic_DNA"/>
</dbReference>
<accession>A0A244CP22</accession>
<gene>
    <name evidence="2" type="ORF">B1199_14455</name>
</gene>
<reference evidence="2 3" key="1">
    <citation type="submission" date="2017-02" db="EMBL/GenBank/DDBJ databases">
        <title>Pseudoalteromonas ulvae TC14 Genome.</title>
        <authorList>
            <person name="Molmeret M."/>
        </authorList>
    </citation>
    <scope>NUCLEOTIDE SEQUENCE [LARGE SCALE GENOMIC DNA]</scope>
    <source>
        <strain evidence="2">TC14</strain>
    </source>
</reference>
<evidence type="ECO:0000256" key="1">
    <source>
        <dbReference type="SAM" id="Phobius"/>
    </source>
</evidence>
<protein>
    <submittedName>
        <fullName evidence="2">Paraquat-inducible membrane protein A</fullName>
    </submittedName>
</protein>
<name>A0A244CP22_PSEDV</name>
<dbReference type="InterPro" id="IPR007498">
    <property type="entry name" value="PqiA-like"/>
</dbReference>
<feature type="transmembrane region" description="Helical" evidence="1">
    <location>
        <begin position="178"/>
        <end position="196"/>
    </location>
</feature>
<keyword evidence="3" id="KW-1185">Reference proteome</keyword>
<dbReference type="OrthoDB" id="9800207at2"/>
<feature type="transmembrane region" description="Helical" evidence="1">
    <location>
        <begin position="135"/>
        <end position="158"/>
    </location>
</feature>
<evidence type="ECO:0000313" key="3">
    <source>
        <dbReference type="Proteomes" id="UP000194841"/>
    </source>
</evidence>
<comment type="caution">
    <text evidence="2">The sequence shown here is derived from an EMBL/GenBank/DDBJ whole genome shotgun (WGS) entry which is preliminary data.</text>
</comment>
<feature type="transmembrane region" description="Helical" evidence="1">
    <location>
        <begin position="96"/>
        <end position="123"/>
    </location>
</feature>
<proteinExistence type="predicted"/>
<dbReference type="Proteomes" id="UP000194841">
    <property type="component" value="Unassembled WGS sequence"/>
</dbReference>
<keyword evidence="1" id="KW-0812">Transmembrane</keyword>
<dbReference type="Pfam" id="PF04403">
    <property type="entry name" value="PqiA"/>
    <property type="match status" value="1"/>
</dbReference>
<organism evidence="2 3">
    <name type="scientific">Pseudoalteromonas ulvae</name>
    <dbReference type="NCBI Taxonomy" id="107327"/>
    <lineage>
        <taxon>Bacteria</taxon>
        <taxon>Pseudomonadati</taxon>
        <taxon>Pseudomonadota</taxon>
        <taxon>Gammaproteobacteria</taxon>
        <taxon>Alteromonadales</taxon>
        <taxon>Pseudoalteromonadaceae</taxon>
        <taxon>Pseudoalteromonas</taxon>
    </lineage>
</organism>
<keyword evidence="1" id="KW-0472">Membrane</keyword>
<dbReference type="RefSeq" id="WP_086744893.1">
    <property type="nucleotide sequence ID" value="NZ_MWPV01000004.1"/>
</dbReference>
<evidence type="ECO:0000313" key="2">
    <source>
        <dbReference type="EMBL" id="OUL57363.1"/>
    </source>
</evidence>
<dbReference type="AlphaFoldDB" id="A0A244CP22"/>
<sequence length="205" mass="22361">MKQKLISGLLILVALGLLIPGVTLPVLTLTGHIEKSQLAQTGIEMLADEGGSRSRGMLQMVSGMLGLDKLEGQVEVYQKTRSIFGTVTELKNNGNLLVAGLVALFAVIVPIIKLTSQLLYTLLHPCKFRRLLGCFIELISKWSMADVFVIALIVTYLAGNADGQMGELLVMQAELGQGFWYFVGYCICAILSSYFVSSNKEEKEV</sequence>
<keyword evidence="1" id="KW-1133">Transmembrane helix</keyword>